<organism evidence="1 2">
    <name type="scientific">Hibiscus sabdariffa</name>
    <name type="common">roselle</name>
    <dbReference type="NCBI Taxonomy" id="183260"/>
    <lineage>
        <taxon>Eukaryota</taxon>
        <taxon>Viridiplantae</taxon>
        <taxon>Streptophyta</taxon>
        <taxon>Embryophyta</taxon>
        <taxon>Tracheophyta</taxon>
        <taxon>Spermatophyta</taxon>
        <taxon>Magnoliopsida</taxon>
        <taxon>eudicotyledons</taxon>
        <taxon>Gunneridae</taxon>
        <taxon>Pentapetalae</taxon>
        <taxon>rosids</taxon>
        <taxon>malvids</taxon>
        <taxon>Malvales</taxon>
        <taxon>Malvaceae</taxon>
        <taxon>Malvoideae</taxon>
        <taxon>Hibiscus</taxon>
    </lineage>
</organism>
<name>A0ABR2BZG2_9ROSI</name>
<keyword evidence="2" id="KW-1185">Reference proteome</keyword>
<dbReference type="PANTHER" id="PTHR33344">
    <property type="entry name" value="OS02G0761600 PROTEIN"/>
    <property type="match status" value="1"/>
</dbReference>
<evidence type="ECO:0008006" key="3">
    <source>
        <dbReference type="Google" id="ProtNLM"/>
    </source>
</evidence>
<evidence type="ECO:0000313" key="1">
    <source>
        <dbReference type="EMBL" id="KAK8512471.1"/>
    </source>
</evidence>
<dbReference type="PANTHER" id="PTHR33344:SF1">
    <property type="entry name" value="OS06G0214100 PROTEIN"/>
    <property type="match status" value="1"/>
</dbReference>
<proteinExistence type="predicted"/>
<sequence>MEMAREGRGSKWGGFGSGLSSYGRITLIVCSLNIVITLYCLHSLYSSLYIYSNKYNGVVKHTPDHIKKMEKSVRIRRAHEPVELVKLVNRLKLEFWGEEESTRVAELPQAVKNKITDEILQRLRSLRQNATAIEQREVVETWRQEKLKEAKKFAHWGKGLNSTLLQEEAGNLVKVLESDWAALSEEIGLWIPTDIKNQEHDDKHEGVEDTEDEEQILAGRPLPLECNTELHTDYDGDCVRWGLSNPKESAADCCQDCLDQAKSAKPGQKKCNIWVYCPSESGCYSPDKYKHEHMECWLKYVSVVFQSFKYRFHDTSASNRSGLQLKANKRTELQSENPSLNFKDRYSEEYRNRHPKAPVIVPWVSGVISV</sequence>
<protein>
    <recommendedName>
        <fullName evidence="3">Apple domain-containing protein</fullName>
    </recommendedName>
</protein>
<comment type="caution">
    <text evidence="1">The sequence shown here is derived from an EMBL/GenBank/DDBJ whole genome shotgun (WGS) entry which is preliminary data.</text>
</comment>
<dbReference type="EMBL" id="JBBPBM010000072">
    <property type="protein sequence ID" value="KAK8512471.1"/>
    <property type="molecule type" value="Genomic_DNA"/>
</dbReference>
<accession>A0ABR2BZG2</accession>
<reference evidence="1 2" key="1">
    <citation type="journal article" date="2024" name="G3 (Bethesda)">
        <title>Genome assembly of Hibiscus sabdariffa L. provides insights into metabolisms of medicinal natural products.</title>
        <authorList>
            <person name="Kim T."/>
        </authorList>
    </citation>
    <scope>NUCLEOTIDE SEQUENCE [LARGE SCALE GENOMIC DNA]</scope>
    <source>
        <strain evidence="1">TK-2024</strain>
        <tissue evidence="1">Old leaves</tissue>
    </source>
</reference>
<dbReference type="Proteomes" id="UP001472677">
    <property type="component" value="Unassembled WGS sequence"/>
</dbReference>
<evidence type="ECO:0000313" key="2">
    <source>
        <dbReference type="Proteomes" id="UP001472677"/>
    </source>
</evidence>
<gene>
    <name evidence="1" type="ORF">V6N12_075050</name>
</gene>